<dbReference type="SMART" id="SM00220">
    <property type="entry name" value="S_TKc"/>
    <property type="match status" value="1"/>
</dbReference>
<dbReference type="PROSITE" id="PS00107">
    <property type="entry name" value="PROTEIN_KINASE_ATP"/>
    <property type="match status" value="1"/>
</dbReference>
<dbReference type="EMBL" id="LK052894">
    <property type="protein sequence ID" value="CDR42311.1"/>
    <property type="molecule type" value="Genomic_DNA"/>
</dbReference>
<accession>A0A061AXL8</accession>
<evidence type="ECO:0000259" key="8">
    <source>
        <dbReference type="PROSITE" id="PS50011"/>
    </source>
</evidence>
<dbReference type="Pfam" id="PF00069">
    <property type="entry name" value="Pkinase"/>
    <property type="match status" value="1"/>
</dbReference>
<dbReference type="SUPFAM" id="SSF56112">
    <property type="entry name" value="Protein kinase-like (PK-like)"/>
    <property type="match status" value="1"/>
</dbReference>
<dbReference type="PANTHER" id="PTHR22974:SF21">
    <property type="entry name" value="DUAL SPECIFICITY PROTEIN KINASE TTK"/>
    <property type="match status" value="1"/>
</dbReference>
<dbReference type="Gene3D" id="1.10.510.10">
    <property type="entry name" value="Transferase(Phosphotransferase) domain 1"/>
    <property type="match status" value="1"/>
</dbReference>
<evidence type="ECO:0000256" key="5">
    <source>
        <dbReference type="ARBA" id="ARBA00022840"/>
    </source>
</evidence>
<keyword evidence="4" id="KW-0418">Kinase</keyword>
<dbReference type="InterPro" id="IPR017441">
    <property type="entry name" value="Protein_kinase_ATP_BS"/>
</dbReference>
<reference evidence="9" key="1">
    <citation type="journal article" date="2014" name="Genome Announc.">
        <title>Genome sequence of the yeast Cyberlindnera fabianii (Hansenula fabianii).</title>
        <authorList>
            <person name="Freel K.C."/>
            <person name="Sarilar V."/>
            <person name="Neuveglise C."/>
            <person name="Devillers H."/>
            <person name="Friedrich A."/>
            <person name="Schacherer J."/>
        </authorList>
    </citation>
    <scope>NUCLEOTIDE SEQUENCE</scope>
    <source>
        <strain evidence="9">YJS4271</strain>
    </source>
</reference>
<evidence type="ECO:0000256" key="4">
    <source>
        <dbReference type="ARBA" id="ARBA00022777"/>
    </source>
</evidence>
<feature type="compositionally biased region" description="Polar residues" evidence="7">
    <location>
        <begin position="1"/>
        <end position="27"/>
    </location>
</feature>
<dbReference type="GO" id="GO:0000776">
    <property type="term" value="C:kinetochore"/>
    <property type="evidence" value="ECO:0007669"/>
    <property type="project" value="TreeGrafter"/>
</dbReference>
<dbReference type="GO" id="GO:0033316">
    <property type="term" value="P:meiotic spindle assembly checkpoint signaling"/>
    <property type="evidence" value="ECO:0007669"/>
    <property type="project" value="TreeGrafter"/>
</dbReference>
<feature type="region of interest" description="Disordered" evidence="7">
    <location>
        <begin position="326"/>
        <end position="376"/>
    </location>
</feature>
<dbReference type="GO" id="GO:0005524">
    <property type="term" value="F:ATP binding"/>
    <property type="evidence" value="ECO:0007669"/>
    <property type="project" value="UniProtKB-UniRule"/>
</dbReference>
<protein>
    <submittedName>
        <fullName evidence="9">CYFA0S09e00782g1_1</fullName>
    </submittedName>
</protein>
<feature type="compositionally biased region" description="Polar residues" evidence="7">
    <location>
        <begin position="180"/>
        <end position="202"/>
    </location>
</feature>
<dbReference type="Gene3D" id="3.30.200.20">
    <property type="entry name" value="Phosphorylase Kinase, domain 1"/>
    <property type="match status" value="1"/>
</dbReference>
<dbReference type="InterPro" id="IPR011009">
    <property type="entry name" value="Kinase-like_dom_sf"/>
</dbReference>
<dbReference type="GO" id="GO:0005634">
    <property type="term" value="C:nucleus"/>
    <property type="evidence" value="ECO:0007669"/>
    <property type="project" value="TreeGrafter"/>
</dbReference>
<evidence type="ECO:0000256" key="2">
    <source>
        <dbReference type="ARBA" id="ARBA00022679"/>
    </source>
</evidence>
<keyword evidence="5 6" id="KW-0067">ATP-binding</keyword>
<dbReference type="PhylomeDB" id="A0A061AXL8"/>
<name>A0A061AXL8_CYBFA</name>
<feature type="compositionally biased region" description="Polar residues" evidence="7">
    <location>
        <begin position="75"/>
        <end position="84"/>
    </location>
</feature>
<sequence>MIAPHTDQQSSKSQPLPTQQPTFLSQPDSDDDENSFKPPALSNYALELLRREKDATRIIKEDLTAQRQTSKRVNFRSSPENRGSTKLHHADHPTINTLNSGYETIFTKSGDYDSYGTTSTALQEKSQKTPLNRSSGSEVGSSNGSNTRLRASNRRTRGFSGLGPPKRTSLSLERTETVDNDNSIQDLPMVDTSNSPSTNLPQPESHLGYRTPVKTIELDHESNGANPNRKPIDFEGLNPYQYSRKHGIPSTELPNLVKLYFEQQKSATKEALNYSSPVRLKEAIQNQIVEQLHPEKKYIPEAQRELFKTEKTTQQEAPPIQVFTHDKENTREPLKKVTSSIERAKSSRRPLAPIIDSRQHLQPPSLDPPKTLSHQQELRQGEYKVRHYQQTEPLKAPGESRKSSRLLTINGKQYEKLELLGKGGSSKVFKAKSLNNKVYAIKKIVFDEFDDSSISGFKGEIDLLLKLRDQDRVVRLVDYALGQGSLSLVMECGDIDLSHVLAKRLDIPMDVEFVRFHANEVLKCVKAVHDAGIVHSDLKPANFLFVKGMVKIIDFGIANAVPDHTVNIYRESQIGTPNYMAPEALIDNNQQLADSSHHKSQWKVGKPSDIWSCGCIIYQMIYGRPPYGGYQGSQRLLAIMNPDVKIAYPDKGLGGVKVPGTAIETIQACLRRDPGERWTASEILEGPFLRPRVVSEQFVNDLVKNAITYGVGKSSVDSEEIRSLADDVWKRVSQLSL</sequence>
<keyword evidence="1" id="KW-0723">Serine/threonine-protein kinase</keyword>
<feature type="compositionally biased region" description="Basic and acidic residues" evidence="7">
    <location>
        <begin position="326"/>
        <end position="335"/>
    </location>
</feature>
<dbReference type="GO" id="GO:0098813">
    <property type="term" value="P:nuclear chromosome segregation"/>
    <property type="evidence" value="ECO:0007669"/>
    <property type="project" value="UniProtKB-ARBA"/>
</dbReference>
<dbReference type="GO" id="GO:0034501">
    <property type="term" value="P:protein localization to kinetochore"/>
    <property type="evidence" value="ECO:0007669"/>
    <property type="project" value="TreeGrafter"/>
</dbReference>
<evidence type="ECO:0000256" key="1">
    <source>
        <dbReference type="ARBA" id="ARBA00022527"/>
    </source>
</evidence>
<keyword evidence="2" id="KW-0808">Transferase</keyword>
<feature type="domain" description="Protein kinase" evidence="8">
    <location>
        <begin position="414"/>
        <end position="689"/>
    </location>
</feature>
<keyword evidence="3 6" id="KW-0547">Nucleotide-binding</keyword>
<gene>
    <name evidence="9" type="ORF">CYFA0S_09e00782g</name>
</gene>
<dbReference type="GO" id="GO:0007094">
    <property type="term" value="P:mitotic spindle assembly checkpoint signaling"/>
    <property type="evidence" value="ECO:0007669"/>
    <property type="project" value="TreeGrafter"/>
</dbReference>
<dbReference type="GO" id="GO:0004712">
    <property type="term" value="F:protein serine/threonine/tyrosine kinase activity"/>
    <property type="evidence" value="ECO:0007669"/>
    <property type="project" value="TreeGrafter"/>
</dbReference>
<feature type="region of interest" description="Disordered" evidence="7">
    <location>
        <begin position="61"/>
        <end position="95"/>
    </location>
</feature>
<dbReference type="CDD" id="cd14131">
    <property type="entry name" value="PKc_Mps1"/>
    <property type="match status" value="1"/>
</dbReference>
<evidence type="ECO:0000256" key="6">
    <source>
        <dbReference type="PROSITE-ProRule" id="PRU10141"/>
    </source>
</evidence>
<feature type="region of interest" description="Disordered" evidence="7">
    <location>
        <begin position="116"/>
        <end position="207"/>
    </location>
</feature>
<dbReference type="InterPro" id="IPR000719">
    <property type="entry name" value="Prot_kinase_dom"/>
</dbReference>
<dbReference type="PROSITE" id="PS50011">
    <property type="entry name" value="PROTEIN_KINASE_DOM"/>
    <property type="match status" value="1"/>
</dbReference>
<proteinExistence type="predicted"/>
<evidence type="ECO:0000256" key="7">
    <source>
        <dbReference type="SAM" id="MobiDB-lite"/>
    </source>
</evidence>
<evidence type="ECO:0000313" key="9">
    <source>
        <dbReference type="EMBL" id="CDR42311.1"/>
    </source>
</evidence>
<feature type="binding site" evidence="6">
    <location>
        <position position="443"/>
    </location>
    <ligand>
        <name>ATP</name>
        <dbReference type="ChEBI" id="CHEBI:30616"/>
    </ligand>
</feature>
<dbReference type="PROSITE" id="PS00108">
    <property type="entry name" value="PROTEIN_KINASE_ST"/>
    <property type="match status" value="1"/>
</dbReference>
<feature type="compositionally biased region" description="Polar residues" evidence="7">
    <location>
        <begin position="116"/>
        <end position="131"/>
    </location>
</feature>
<dbReference type="AlphaFoldDB" id="A0A061AXL8"/>
<dbReference type="VEuPathDB" id="FungiDB:BON22_2591"/>
<dbReference type="PANTHER" id="PTHR22974">
    <property type="entry name" value="MIXED LINEAGE PROTEIN KINASE"/>
    <property type="match status" value="1"/>
</dbReference>
<dbReference type="GO" id="GO:0004674">
    <property type="term" value="F:protein serine/threonine kinase activity"/>
    <property type="evidence" value="ECO:0007669"/>
    <property type="project" value="UniProtKB-KW"/>
</dbReference>
<dbReference type="InterPro" id="IPR027084">
    <property type="entry name" value="Mps1_cat"/>
</dbReference>
<dbReference type="OrthoDB" id="20524at2759"/>
<dbReference type="FunFam" id="3.30.200.20:FF:000131">
    <property type="entry name" value="Dual specificity protein kinase TTK"/>
    <property type="match status" value="1"/>
</dbReference>
<organism evidence="9">
    <name type="scientific">Cyberlindnera fabianii</name>
    <name type="common">Yeast</name>
    <name type="synonym">Hansenula fabianii</name>
    <dbReference type="NCBI Taxonomy" id="36022"/>
    <lineage>
        <taxon>Eukaryota</taxon>
        <taxon>Fungi</taxon>
        <taxon>Dikarya</taxon>
        <taxon>Ascomycota</taxon>
        <taxon>Saccharomycotina</taxon>
        <taxon>Saccharomycetes</taxon>
        <taxon>Phaffomycetales</taxon>
        <taxon>Phaffomycetaceae</taxon>
        <taxon>Cyberlindnera</taxon>
    </lineage>
</organism>
<evidence type="ECO:0000256" key="3">
    <source>
        <dbReference type="ARBA" id="ARBA00022741"/>
    </source>
</evidence>
<feature type="compositionally biased region" description="Low complexity" evidence="7">
    <location>
        <begin position="132"/>
        <end position="146"/>
    </location>
</feature>
<feature type="region of interest" description="Disordered" evidence="7">
    <location>
        <begin position="1"/>
        <end position="42"/>
    </location>
</feature>
<dbReference type="InterPro" id="IPR008271">
    <property type="entry name" value="Ser/Thr_kinase_AS"/>
</dbReference>